<keyword evidence="5" id="KW-1185">Reference proteome</keyword>
<sequence length="211" mass="24807">MKRKADGYRQAAPLYQVGHKVWLSSRFLPSRFSTNKFKPRFYGPFRISHFLNPVVVHLRLPHTWRVHPVFNVSQLKPFVPDPYHRQFQRPPPLSINGQPEYEVQEICDSRIFQRKLQFLVHWKGYPLSDCSWEDASSVHAPRLVRLFFDNHRDKPGASGRGPTVTPRSDAASLSVLAGGTRYRYSERRSPRFLTMLSGKYIFHFQTRYTYL</sequence>
<proteinExistence type="predicted"/>
<dbReference type="EMBL" id="JANPWB010000011">
    <property type="protein sequence ID" value="KAJ1130408.1"/>
    <property type="molecule type" value="Genomic_DNA"/>
</dbReference>
<dbReference type="InterPro" id="IPR051219">
    <property type="entry name" value="Heterochromatin_chromo-domain"/>
</dbReference>
<gene>
    <name evidence="4" type="ORF">NDU88_008761</name>
</gene>
<feature type="domain" description="Chromo" evidence="3">
    <location>
        <begin position="101"/>
        <end position="159"/>
    </location>
</feature>
<name>A0AAV7PX37_PLEWA</name>
<dbReference type="InterPro" id="IPR000953">
    <property type="entry name" value="Chromo/chromo_shadow_dom"/>
</dbReference>
<evidence type="ECO:0000256" key="2">
    <source>
        <dbReference type="ARBA" id="ARBA00023242"/>
    </source>
</evidence>
<evidence type="ECO:0000313" key="5">
    <source>
        <dbReference type="Proteomes" id="UP001066276"/>
    </source>
</evidence>
<dbReference type="Pfam" id="PF00385">
    <property type="entry name" value="Chromo"/>
    <property type="match status" value="1"/>
</dbReference>
<evidence type="ECO:0000259" key="3">
    <source>
        <dbReference type="PROSITE" id="PS50013"/>
    </source>
</evidence>
<evidence type="ECO:0000256" key="1">
    <source>
        <dbReference type="ARBA" id="ARBA00004123"/>
    </source>
</evidence>
<dbReference type="Proteomes" id="UP001066276">
    <property type="component" value="Chromosome 7"/>
</dbReference>
<dbReference type="GO" id="GO:0005634">
    <property type="term" value="C:nucleus"/>
    <property type="evidence" value="ECO:0007669"/>
    <property type="project" value="UniProtKB-SubCell"/>
</dbReference>
<dbReference type="SUPFAM" id="SSF54160">
    <property type="entry name" value="Chromo domain-like"/>
    <property type="match status" value="1"/>
</dbReference>
<reference evidence="4" key="1">
    <citation type="journal article" date="2022" name="bioRxiv">
        <title>Sequencing and chromosome-scale assembly of the giantPleurodeles waltlgenome.</title>
        <authorList>
            <person name="Brown T."/>
            <person name="Elewa A."/>
            <person name="Iarovenko S."/>
            <person name="Subramanian E."/>
            <person name="Araus A.J."/>
            <person name="Petzold A."/>
            <person name="Susuki M."/>
            <person name="Suzuki K.-i.T."/>
            <person name="Hayashi T."/>
            <person name="Toyoda A."/>
            <person name="Oliveira C."/>
            <person name="Osipova E."/>
            <person name="Leigh N.D."/>
            <person name="Simon A."/>
            <person name="Yun M.H."/>
        </authorList>
    </citation>
    <scope>NUCLEOTIDE SEQUENCE</scope>
    <source>
        <strain evidence="4">20211129_DDA</strain>
        <tissue evidence="4">Liver</tissue>
    </source>
</reference>
<organism evidence="4 5">
    <name type="scientific">Pleurodeles waltl</name>
    <name type="common">Iberian ribbed newt</name>
    <dbReference type="NCBI Taxonomy" id="8319"/>
    <lineage>
        <taxon>Eukaryota</taxon>
        <taxon>Metazoa</taxon>
        <taxon>Chordata</taxon>
        <taxon>Craniata</taxon>
        <taxon>Vertebrata</taxon>
        <taxon>Euteleostomi</taxon>
        <taxon>Amphibia</taxon>
        <taxon>Batrachia</taxon>
        <taxon>Caudata</taxon>
        <taxon>Salamandroidea</taxon>
        <taxon>Salamandridae</taxon>
        <taxon>Pleurodelinae</taxon>
        <taxon>Pleurodeles</taxon>
    </lineage>
</organism>
<dbReference type="AlphaFoldDB" id="A0AAV7PX37"/>
<dbReference type="PANTHER" id="PTHR22812">
    <property type="entry name" value="CHROMOBOX PROTEIN"/>
    <property type="match status" value="1"/>
</dbReference>
<comment type="caution">
    <text evidence="4">The sequence shown here is derived from an EMBL/GenBank/DDBJ whole genome shotgun (WGS) entry which is preliminary data.</text>
</comment>
<dbReference type="Pfam" id="PF24626">
    <property type="entry name" value="SH3_Tf2-1"/>
    <property type="match status" value="1"/>
</dbReference>
<accession>A0AAV7PX37</accession>
<dbReference type="SMART" id="SM00298">
    <property type="entry name" value="CHROMO"/>
    <property type="match status" value="1"/>
</dbReference>
<evidence type="ECO:0000313" key="4">
    <source>
        <dbReference type="EMBL" id="KAJ1130408.1"/>
    </source>
</evidence>
<comment type="subcellular location">
    <subcellularLocation>
        <location evidence="1">Nucleus</location>
    </subcellularLocation>
</comment>
<dbReference type="InterPro" id="IPR056924">
    <property type="entry name" value="SH3_Tf2-1"/>
</dbReference>
<protein>
    <recommendedName>
        <fullName evidence="3">Chromo domain-containing protein</fullName>
    </recommendedName>
</protein>
<dbReference type="PROSITE" id="PS50013">
    <property type="entry name" value="CHROMO_2"/>
    <property type="match status" value="1"/>
</dbReference>
<keyword evidence="2" id="KW-0539">Nucleus</keyword>
<dbReference type="Gene3D" id="2.40.50.40">
    <property type="match status" value="1"/>
</dbReference>
<dbReference type="InterPro" id="IPR016197">
    <property type="entry name" value="Chromo-like_dom_sf"/>
</dbReference>
<dbReference type="InterPro" id="IPR023780">
    <property type="entry name" value="Chromo_domain"/>
</dbReference>